<gene>
    <name evidence="1" type="ORF">MARPO_0007s0170</name>
</gene>
<dbReference type="PANTHER" id="PTHR31152">
    <property type="entry name" value="PLAC8 FAMILY PROTEIN"/>
    <property type="match status" value="1"/>
</dbReference>
<dbReference type="OMA" id="SPHENDA"/>
<protein>
    <recommendedName>
        <fullName evidence="3">PLAC8 family protein</fullName>
    </recommendedName>
</protein>
<dbReference type="Gramene" id="Mp3g01780.1">
    <property type="protein sequence ID" value="Mp3g01780.1.cds"/>
    <property type="gene ID" value="Mp3g01780"/>
</dbReference>
<proteinExistence type="predicted"/>
<sequence>MSNQALLIEKMQSRQSYRNVWHTDLMHTAQADCPYFCFALWCAPCASYLLRKRALRNDMNQYVCCAGYMPCSGKCGERKAPEFCLCAEAWCCFSISVQSTRFLLQDEFNIQTTKCDNCIIGFMVVLQQLACICSIIACLVGNDELSAASNALNCAADLVFCTVCGCMQTQHKVEMDKRDGMFGDVTMQPPAQVVMSRFDQPTPPAVGYPPHYPNQYPNQAPYPNVPPGYPNQAPYPGQAPGYPVYGAPPPPAYGQQYPHYG</sequence>
<evidence type="ECO:0000313" key="1">
    <source>
        <dbReference type="EMBL" id="PTQ47774.1"/>
    </source>
</evidence>
<dbReference type="PANTHER" id="PTHR31152:SF1">
    <property type="entry name" value="PLAC8 FAMILY PROTEIN"/>
    <property type="match status" value="1"/>
</dbReference>
<evidence type="ECO:0008006" key="3">
    <source>
        <dbReference type="Google" id="ProtNLM"/>
    </source>
</evidence>
<dbReference type="Proteomes" id="UP000244005">
    <property type="component" value="Unassembled WGS sequence"/>
</dbReference>
<evidence type="ECO:0000313" key="2">
    <source>
        <dbReference type="Proteomes" id="UP000244005"/>
    </source>
</evidence>
<accession>A0A2R6XNU0</accession>
<dbReference type="AlphaFoldDB" id="A0A2R6XNU0"/>
<keyword evidence="2" id="KW-1185">Reference proteome</keyword>
<reference evidence="2" key="1">
    <citation type="journal article" date="2017" name="Cell">
        <title>Insights into land plant evolution garnered from the Marchantia polymorpha genome.</title>
        <authorList>
            <person name="Bowman J.L."/>
            <person name="Kohchi T."/>
            <person name="Yamato K.T."/>
            <person name="Jenkins J."/>
            <person name="Shu S."/>
            <person name="Ishizaki K."/>
            <person name="Yamaoka S."/>
            <person name="Nishihama R."/>
            <person name="Nakamura Y."/>
            <person name="Berger F."/>
            <person name="Adam C."/>
            <person name="Aki S.S."/>
            <person name="Althoff F."/>
            <person name="Araki T."/>
            <person name="Arteaga-Vazquez M.A."/>
            <person name="Balasubrmanian S."/>
            <person name="Barry K."/>
            <person name="Bauer D."/>
            <person name="Boehm C.R."/>
            <person name="Briginshaw L."/>
            <person name="Caballero-Perez J."/>
            <person name="Catarino B."/>
            <person name="Chen F."/>
            <person name="Chiyoda S."/>
            <person name="Chovatia M."/>
            <person name="Davies K.M."/>
            <person name="Delmans M."/>
            <person name="Demura T."/>
            <person name="Dierschke T."/>
            <person name="Dolan L."/>
            <person name="Dorantes-Acosta A.E."/>
            <person name="Eklund D.M."/>
            <person name="Florent S.N."/>
            <person name="Flores-Sandoval E."/>
            <person name="Fujiyama A."/>
            <person name="Fukuzawa H."/>
            <person name="Galik B."/>
            <person name="Grimanelli D."/>
            <person name="Grimwood J."/>
            <person name="Grossniklaus U."/>
            <person name="Hamada T."/>
            <person name="Haseloff J."/>
            <person name="Hetherington A.J."/>
            <person name="Higo A."/>
            <person name="Hirakawa Y."/>
            <person name="Hundley H.N."/>
            <person name="Ikeda Y."/>
            <person name="Inoue K."/>
            <person name="Inoue S.I."/>
            <person name="Ishida S."/>
            <person name="Jia Q."/>
            <person name="Kakita M."/>
            <person name="Kanazawa T."/>
            <person name="Kawai Y."/>
            <person name="Kawashima T."/>
            <person name="Kennedy M."/>
            <person name="Kinose K."/>
            <person name="Kinoshita T."/>
            <person name="Kohara Y."/>
            <person name="Koide E."/>
            <person name="Komatsu K."/>
            <person name="Kopischke S."/>
            <person name="Kubo M."/>
            <person name="Kyozuka J."/>
            <person name="Lagercrantz U."/>
            <person name="Lin S.S."/>
            <person name="Lindquist E."/>
            <person name="Lipzen A.M."/>
            <person name="Lu C.W."/>
            <person name="De Luna E."/>
            <person name="Martienssen R.A."/>
            <person name="Minamino N."/>
            <person name="Mizutani M."/>
            <person name="Mizutani M."/>
            <person name="Mochizuki N."/>
            <person name="Monte I."/>
            <person name="Mosher R."/>
            <person name="Nagasaki H."/>
            <person name="Nakagami H."/>
            <person name="Naramoto S."/>
            <person name="Nishitani K."/>
            <person name="Ohtani M."/>
            <person name="Okamoto T."/>
            <person name="Okumura M."/>
            <person name="Phillips J."/>
            <person name="Pollak B."/>
            <person name="Reinders A."/>
            <person name="Rovekamp M."/>
            <person name="Sano R."/>
            <person name="Sawa S."/>
            <person name="Schmid M.W."/>
            <person name="Shirakawa M."/>
            <person name="Solano R."/>
            <person name="Spunde A."/>
            <person name="Suetsugu N."/>
            <person name="Sugano S."/>
            <person name="Sugiyama A."/>
            <person name="Sun R."/>
            <person name="Suzuki Y."/>
            <person name="Takenaka M."/>
            <person name="Takezawa D."/>
            <person name="Tomogane H."/>
            <person name="Tsuzuki M."/>
            <person name="Ueda T."/>
            <person name="Umeda M."/>
            <person name="Ward J.M."/>
            <person name="Watanabe Y."/>
            <person name="Yazaki K."/>
            <person name="Yokoyama R."/>
            <person name="Yoshitake Y."/>
            <person name="Yotsui I."/>
            <person name="Zachgo S."/>
            <person name="Schmutz J."/>
        </authorList>
    </citation>
    <scope>NUCLEOTIDE SEQUENCE [LARGE SCALE GENOMIC DNA]</scope>
    <source>
        <strain evidence="2">Tak-1</strain>
    </source>
</reference>
<dbReference type="EMBL" id="KZ772679">
    <property type="protein sequence ID" value="PTQ47774.1"/>
    <property type="molecule type" value="Genomic_DNA"/>
</dbReference>
<organism evidence="1 2">
    <name type="scientific">Marchantia polymorpha</name>
    <name type="common">Common liverwort</name>
    <name type="synonym">Marchantia aquatica</name>
    <dbReference type="NCBI Taxonomy" id="3197"/>
    <lineage>
        <taxon>Eukaryota</taxon>
        <taxon>Viridiplantae</taxon>
        <taxon>Streptophyta</taxon>
        <taxon>Embryophyta</taxon>
        <taxon>Marchantiophyta</taxon>
        <taxon>Marchantiopsida</taxon>
        <taxon>Marchantiidae</taxon>
        <taxon>Marchantiales</taxon>
        <taxon>Marchantiaceae</taxon>
        <taxon>Marchantia</taxon>
    </lineage>
</organism>
<dbReference type="OrthoDB" id="998115at2759"/>
<name>A0A2R6XNU0_MARPO</name>